<organism evidence="1 2">
    <name type="scientific">Pantoea stewartii subsp. stewartii DC283</name>
    <dbReference type="NCBI Taxonomy" id="660596"/>
    <lineage>
        <taxon>Bacteria</taxon>
        <taxon>Pseudomonadati</taxon>
        <taxon>Pseudomonadota</taxon>
        <taxon>Gammaproteobacteria</taxon>
        <taxon>Enterobacterales</taxon>
        <taxon>Erwiniaceae</taxon>
        <taxon>Pantoea</taxon>
    </lineage>
</organism>
<protein>
    <submittedName>
        <fullName evidence="1">Uncharacterized protein</fullName>
    </submittedName>
</protein>
<dbReference type="EMBL" id="AHIE01000032">
    <property type="protein sequence ID" value="EHT98852.1"/>
    <property type="molecule type" value="Genomic_DNA"/>
</dbReference>
<dbReference type="AlphaFoldDB" id="H3RI90"/>
<dbReference type="Proteomes" id="UP000005050">
    <property type="component" value="Unassembled WGS sequence"/>
</dbReference>
<accession>H3RI90</accession>
<comment type="caution">
    <text evidence="1">The sequence shown here is derived from an EMBL/GenBank/DDBJ whole genome shotgun (WGS) entry which is preliminary data.</text>
</comment>
<proteinExistence type="predicted"/>
<evidence type="ECO:0000313" key="2">
    <source>
        <dbReference type="Proteomes" id="UP000005050"/>
    </source>
</evidence>
<evidence type="ECO:0000313" key="1">
    <source>
        <dbReference type="EMBL" id="EHT98852.1"/>
    </source>
</evidence>
<sequence>MAGGRRGQQQFFGIPARGIAPKGRIGTQCDGRFPLSGKLTIAVARGVGICTAATVTGPANVNMVMMFPISHLASFKG</sequence>
<reference evidence="1 2" key="1">
    <citation type="journal article" date="2012" name="Mol. Microbiol.">
        <title>The genetic and structural basis of two distinct terminal side branch residues in stewartan and amylovoran exopolysaccharides and their potential role in host adaptation.</title>
        <authorList>
            <person name="Wang X."/>
            <person name="Yang F."/>
            <person name="von Bodman S.B."/>
        </authorList>
    </citation>
    <scope>NUCLEOTIDE SEQUENCE [LARGE SCALE GENOMIC DNA]</scope>
    <source>
        <strain evidence="1 2">DC283</strain>
    </source>
</reference>
<name>H3RI90_PANSE</name>
<gene>
    <name evidence="1" type="ORF">CKS_1181</name>
</gene>